<evidence type="ECO:0000313" key="2">
    <source>
        <dbReference type="Proteomes" id="UP001145114"/>
    </source>
</evidence>
<comment type="caution">
    <text evidence="1">The sequence shown here is derived from an EMBL/GenBank/DDBJ whole genome shotgun (WGS) entry which is preliminary data.</text>
</comment>
<proteinExistence type="predicted"/>
<gene>
    <name evidence="1" type="ORF">EV182_004332</name>
</gene>
<dbReference type="EMBL" id="JAMZIH010006450">
    <property type="protein sequence ID" value="KAJ1673907.1"/>
    <property type="molecule type" value="Genomic_DNA"/>
</dbReference>
<name>A0ACC1HCL1_9FUNG</name>
<accession>A0ACC1HCL1</accession>
<keyword evidence="2" id="KW-1185">Reference proteome</keyword>
<sequence>MGSVEAQYKLGSLFEFAAFNFPADPFASVTYYRMAAEKGHPEAQMALSGWYLSGSEGVLEQSDKEAFEWCFAAAKQGLPRAEFGMGYYFEVGIGTVKDPNVARDWYELAAKHGSEEAKKRLEEDIIGQTQENSAALRRRVTQKRVSASKRSSKKAAKNGGEKESCSFM</sequence>
<reference evidence="1" key="1">
    <citation type="submission" date="2022-06" db="EMBL/GenBank/DDBJ databases">
        <title>Phylogenomic reconstructions and comparative analyses of Kickxellomycotina fungi.</title>
        <authorList>
            <person name="Reynolds N.K."/>
            <person name="Stajich J.E."/>
            <person name="Barry K."/>
            <person name="Grigoriev I.V."/>
            <person name="Crous P."/>
            <person name="Smith M.E."/>
        </authorList>
    </citation>
    <scope>NUCLEOTIDE SEQUENCE</scope>
    <source>
        <strain evidence="1">RSA 2271</strain>
    </source>
</reference>
<dbReference type="Proteomes" id="UP001145114">
    <property type="component" value="Unassembled WGS sequence"/>
</dbReference>
<protein>
    <submittedName>
        <fullName evidence="1">Uncharacterized protein</fullName>
    </submittedName>
</protein>
<evidence type="ECO:0000313" key="1">
    <source>
        <dbReference type="EMBL" id="KAJ1673907.1"/>
    </source>
</evidence>
<organism evidence="1 2">
    <name type="scientific">Spiromyces aspiralis</name>
    <dbReference type="NCBI Taxonomy" id="68401"/>
    <lineage>
        <taxon>Eukaryota</taxon>
        <taxon>Fungi</taxon>
        <taxon>Fungi incertae sedis</taxon>
        <taxon>Zoopagomycota</taxon>
        <taxon>Kickxellomycotina</taxon>
        <taxon>Kickxellomycetes</taxon>
        <taxon>Kickxellales</taxon>
        <taxon>Kickxellaceae</taxon>
        <taxon>Spiromyces</taxon>
    </lineage>
</organism>